<dbReference type="PANTHER" id="PTHR14303">
    <property type="entry name" value="DNA POLYMERASE DELTA SUBUNIT 4"/>
    <property type="match status" value="1"/>
</dbReference>
<organism evidence="2 3">
    <name type="scientific">Gymnopus androsaceus JB14</name>
    <dbReference type="NCBI Taxonomy" id="1447944"/>
    <lineage>
        <taxon>Eukaryota</taxon>
        <taxon>Fungi</taxon>
        <taxon>Dikarya</taxon>
        <taxon>Basidiomycota</taxon>
        <taxon>Agaricomycotina</taxon>
        <taxon>Agaricomycetes</taxon>
        <taxon>Agaricomycetidae</taxon>
        <taxon>Agaricales</taxon>
        <taxon>Marasmiineae</taxon>
        <taxon>Omphalotaceae</taxon>
        <taxon>Gymnopus</taxon>
    </lineage>
</organism>
<dbReference type="Proteomes" id="UP000799118">
    <property type="component" value="Unassembled WGS sequence"/>
</dbReference>
<feature type="region of interest" description="Disordered" evidence="1">
    <location>
        <begin position="1"/>
        <end position="55"/>
    </location>
</feature>
<feature type="compositionally biased region" description="Basic and acidic residues" evidence="1">
    <location>
        <begin position="16"/>
        <end position="38"/>
    </location>
</feature>
<evidence type="ECO:0000313" key="3">
    <source>
        <dbReference type="Proteomes" id="UP000799118"/>
    </source>
</evidence>
<dbReference type="GO" id="GO:0006261">
    <property type="term" value="P:DNA-templated DNA replication"/>
    <property type="evidence" value="ECO:0007669"/>
    <property type="project" value="TreeGrafter"/>
</dbReference>
<dbReference type="EMBL" id="ML769657">
    <property type="protein sequence ID" value="KAE9390450.1"/>
    <property type="molecule type" value="Genomic_DNA"/>
</dbReference>
<gene>
    <name evidence="2" type="ORF">BT96DRAFT_1002267</name>
</gene>
<sequence>MPHEHKPTQAAPPKLKQQDIRDFNENRKRQLGSKKKDTNAPVQGSSHDSDSNEEIQYIGIRTRSEALAANRMLDPSVLTRLREFDWSSKYGPFIGMTRMERWRRAQQLELDPPQDIYLILLEIEKDKDHPWRNSHVTQMVM</sequence>
<dbReference type="OrthoDB" id="3066867at2759"/>
<evidence type="ECO:0000313" key="2">
    <source>
        <dbReference type="EMBL" id="KAE9390450.1"/>
    </source>
</evidence>
<proteinExistence type="predicted"/>
<dbReference type="GO" id="GO:0000731">
    <property type="term" value="P:DNA synthesis involved in DNA repair"/>
    <property type="evidence" value="ECO:0007669"/>
    <property type="project" value="InterPro"/>
</dbReference>
<keyword evidence="3" id="KW-1185">Reference proteome</keyword>
<dbReference type="InterPro" id="IPR007218">
    <property type="entry name" value="DNA_pol_delta_4"/>
</dbReference>
<dbReference type="GO" id="GO:0003887">
    <property type="term" value="F:DNA-directed DNA polymerase activity"/>
    <property type="evidence" value="ECO:0007669"/>
    <property type="project" value="TreeGrafter"/>
</dbReference>
<dbReference type="AlphaFoldDB" id="A0A6A4GYQ5"/>
<evidence type="ECO:0008006" key="4">
    <source>
        <dbReference type="Google" id="ProtNLM"/>
    </source>
</evidence>
<reference evidence="2" key="1">
    <citation type="journal article" date="2019" name="Environ. Microbiol.">
        <title>Fungal ecological strategies reflected in gene transcription - a case study of two litter decomposers.</title>
        <authorList>
            <person name="Barbi F."/>
            <person name="Kohler A."/>
            <person name="Barry K."/>
            <person name="Baskaran P."/>
            <person name="Daum C."/>
            <person name="Fauchery L."/>
            <person name="Ihrmark K."/>
            <person name="Kuo A."/>
            <person name="LaButti K."/>
            <person name="Lipzen A."/>
            <person name="Morin E."/>
            <person name="Grigoriev I.V."/>
            <person name="Henrissat B."/>
            <person name="Lindahl B."/>
            <person name="Martin F."/>
        </authorList>
    </citation>
    <scope>NUCLEOTIDE SEQUENCE</scope>
    <source>
        <strain evidence="2">JB14</strain>
    </source>
</reference>
<dbReference type="GO" id="GO:0043625">
    <property type="term" value="C:delta DNA polymerase complex"/>
    <property type="evidence" value="ECO:0007669"/>
    <property type="project" value="TreeGrafter"/>
</dbReference>
<accession>A0A6A4GYQ5</accession>
<name>A0A6A4GYQ5_9AGAR</name>
<evidence type="ECO:0000256" key="1">
    <source>
        <dbReference type="SAM" id="MobiDB-lite"/>
    </source>
</evidence>
<dbReference type="PANTHER" id="PTHR14303:SF0">
    <property type="entry name" value="DNA POLYMERASE DELTA SUBUNIT 4"/>
    <property type="match status" value="1"/>
</dbReference>
<protein>
    <recommendedName>
        <fullName evidence="4">DNA polymerase delta, subunit 4</fullName>
    </recommendedName>
</protein>
<dbReference type="Pfam" id="PF04081">
    <property type="entry name" value="DNA_pol_delta_4"/>
    <property type="match status" value="1"/>
</dbReference>